<dbReference type="InterPro" id="IPR000859">
    <property type="entry name" value="CUB_dom"/>
</dbReference>
<dbReference type="PROSITE" id="PS01180">
    <property type="entry name" value="CUB"/>
    <property type="match status" value="1"/>
</dbReference>
<dbReference type="PROSITE" id="PS51864">
    <property type="entry name" value="ASTACIN"/>
    <property type="match status" value="1"/>
</dbReference>
<dbReference type="InterPro" id="IPR006026">
    <property type="entry name" value="Peptidase_Metallo"/>
</dbReference>
<dbReference type="SUPFAM" id="SSF55486">
    <property type="entry name" value="Metalloproteases ('zincins'), catalytic domain"/>
    <property type="match status" value="1"/>
</dbReference>
<keyword evidence="17" id="KW-1185">Reference proteome</keyword>
<dbReference type="GO" id="GO:0006508">
    <property type="term" value="P:proteolysis"/>
    <property type="evidence" value="ECO:0007669"/>
    <property type="project" value="UniProtKB-KW"/>
</dbReference>
<evidence type="ECO:0000259" key="15">
    <source>
        <dbReference type="PROSITE" id="PS51864"/>
    </source>
</evidence>
<evidence type="ECO:0000256" key="12">
    <source>
        <dbReference type="RuleBase" id="RU361183"/>
    </source>
</evidence>
<dbReference type="OMA" id="FKGGDSK"/>
<feature type="compositionally biased region" description="Basic residues" evidence="13">
    <location>
        <begin position="102"/>
        <end position="111"/>
    </location>
</feature>
<dbReference type="HOGENOM" id="CLU_292756_0_0_1"/>
<dbReference type="SUPFAM" id="SSF50814">
    <property type="entry name" value="Lipocalins"/>
    <property type="match status" value="1"/>
</dbReference>
<dbReference type="EC" id="3.4.24.-" evidence="12"/>
<keyword evidence="6 11" id="KW-0482">Metalloprotease</keyword>
<keyword evidence="4 11" id="KW-0378">Hydrolase</keyword>
<dbReference type="PANTHER" id="PTHR10127">
    <property type="entry name" value="DISCOIDIN, CUB, EGF, LAMININ , AND ZINC METALLOPROTEASE DOMAIN CONTAINING"/>
    <property type="match status" value="1"/>
</dbReference>
<keyword evidence="5 11" id="KW-0862">Zinc</keyword>
<feature type="domain" description="Peptidase M12A" evidence="15">
    <location>
        <begin position="326"/>
        <end position="518"/>
    </location>
</feature>
<dbReference type="AlphaFoldDB" id="E3MFM7"/>
<dbReference type="InterPro" id="IPR034035">
    <property type="entry name" value="Astacin-like_dom"/>
</dbReference>
<dbReference type="GO" id="GO:0018996">
    <property type="term" value="P:molting cycle, collagen and cuticulin-based cuticle"/>
    <property type="evidence" value="ECO:0007669"/>
    <property type="project" value="UniProtKB-ARBA"/>
</dbReference>
<evidence type="ECO:0000256" key="9">
    <source>
        <dbReference type="ARBA" id="ARBA00023180"/>
    </source>
</evidence>
<dbReference type="Gene3D" id="2.60.120.290">
    <property type="entry name" value="Spermadhesin, CUB domain"/>
    <property type="match status" value="1"/>
</dbReference>
<evidence type="ECO:0000256" key="7">
    <source>
        <dbReference type="ARBA" id="ARBA00023145"/>
    </source>
</evidence>
<dbReference type="InterPro" id="IPR024079">
    <property type="entry name" value="MetalloPept_cat_dom_sf"/>
</dbReference>
<comment type="caution">
    <text evidence="10">Lacks conserved residue(s) required for the propagation of feature annotation.</text>
</comment>
<name>E3MFM7_CAERE</name>
<feature type="signal peptide" evidence="12">
    <location>
        <begin position="1"/>
        <end position="17"/>
    </location>
</feature>
<dbReference type="SMART" id="SM00235">
    <property type="entry name" value="ZnMc"/>
    <property type="match status" value="1"/>
</dbReference>
<dbReference type="Pfam" id="PF24976">
    <property type="entry name" value="Lipocalin_10"/>
    <property type="match status" value="1"/>
</dbReference>
<sequence length="1040" mass="115751">MKTLWIFVLLVVGLIEAQDFMSLFKPFLGGGGGGGNPFANPQAIGGLFQQFAGGQGGGGFGQFLGAMAPKPPPAPAAGPAAVAPTNEDYNTDLDAVPAPPKPKARAAHHRRPQADAPPPPQQSFRQPRTKQEKIERWKNIARTFSPFYFADQNTTPAPQFNNYIWQQNAPAVTPEPFTFAPFSLATLATVAPIGPTLEPMLPTTASPQLLAHNTARMIREIATFSDGGKSRDQDFGAVQTLMQAFFEAVASGNNGGSAAATGAAVGTPLGDAPMYQARRDGTELGANRALTNKLFESDMVLTVPQMKAVVLAAQEARNPHGRKKRKVITGSVYRWKSVIPYRFKGGDSKWKKLIKEGLSLWEKETCVRWSENGHGKDYVIFFRGSGCYSSVGRTGGSQLISIGYGCEDKGIVAHEVGHSLGFWHEQSRPDRDQYIHLRKEWIIKGTDGNFEKRSWEEIEDMGVPYDIGSVMHYGSNAFTKDWDQITIETTDSRYQGTIGQRQKLSFIDVKQVNRLYCNSVCPVALSCQHGGYPDPNNCSVCKCPDGLGGKLCGRVAKGTDHDKCGGELVATPEWQEMIYKGKRTCNWRVKSPNGGRVRLVLTELRYQCATSCKAYIEIKHNTDFQQTGFRVCCFNKTYDVISDQSEALILSNANIVDYEVSYKLQWIQEITDNESLKQYFPDNGKPLPPPKPTSTWVPGKENRPFRGVENTGGTIEKFILQAIPKIRDSHRPLESITSIVAEYGLATLLGISHNDTTSPVDIIITVSDQLLSFHFIRSSSTSQVMILICFYLLSLLNLANSMSATVRPFTNSIPVPGRNVPIMRLFENYAASCRPTNKRDFNMDQLATLLQSFQMDEVATKQYNSIFFGMADMQIEKFMGKWYTVVDSKEVHKEDCSIFYFDMVLQTPYTATFTSKQYALVNNDVITHEGYGSMVGPEPGAVLITTGHERDQCPFFPVRIGGLNDDGEYQYMILSTPLKYPTMVWTRDLELFETKWKHEVYDFVEKNGFMSPMAALNTRLHFTDTDVCRKVNKLYENGNI</sequence>
<feature type="active site" evidence="11">
    <location>
        <position position="415"/>
    </location>
</feature>
<dbReference type="SUPFAM" id="SSF49854">
    <property type="entry name" value="Spermadhesin, CUB domain"/>
    <property type="match status" value="1"/>
</dbReference>
<dbReference type="PANTHER" id="PTHR10127:SF898">
    <property type="entry name" value="ZINC METALLOPROTEINASE NAS-30"/>
    <property type="match status" value="1"/>
</dbReference>
<keyword evidence="8" id="KW-1015">Disulfide bond</keyword>
<organism evidence="17">
    <name type="scientific">Caenorhabditis remanei</name>
    <name type="common">Caenorhabditis vulgaris</name>
    <dbReference type="NCBI Taxonomy" id="31234"/>
    <lineage>
        <taxon>Eukaryota</taxon>
        <taxon>Metazoa</taxon>
        <taxon>Ecdysozoa</taxon>
        <taxon>Nematoda</taxon>
        <taxon>Chromadorea</taxon>
        <taxon>Rhabditida</taxon>
        <taxon>Rhabditina</taxon>
        <taxon>Rhabditomorpha</taxon>
        <taxon>Rhabditoidea</taxon>
        <taxon>Rhabditidae</taxon>
        <taxon>Peloderinae</taxon>
        <taxon>Caenorhabditis</taxon>
    </lineage>
</organism>
<evidence type="ECO:0000256" key="4">
    <source>
        <dbReference type="ARBA" id="ARBA00022801"/>
    </source>
</evidence>
<feature type="region of interest" description="Disordered" evidence="13">
    <location>
        <begin position="66"/>
        <end position="133"/>
    </location>
</feature>
<proteinExistence type="predicted"/>
<feature type="binding site" evidence="11">
    <location>
        <position position="424"/>
    </location>
    <ligand>
        <name>Zn(2+)</name>
        <dbReference type="ChEBI" id="CHEBI:29105"/>
        <note>catalytic</note>
    </ligand>
</feature>
<dbReference type="InterPro" id="IPR012674">
    <property type="entry name" value="Calycin"/>
</dbReference>
<evidence type="ECO:0000256" key="13">
    <source>
        <dbReference type="SAM" id="MobiDB-lite"/>
    </source>
</evidence>
<dbReference type="Pfam" id="PF01400">
    <property type="entry name" value="Astacin"/>
    <property type="match status" value="1"/>
</dbReference>
<feature type="binding site" evidence="11">
    <location>
        <position position="414"/>
    </location>
    <ligand>
        <name>Zn(2+)</name>
        <dbReference type="ChEBI" id="CHEBI:29105"/>
        <note>catalytic</note>
    </ligand>
</feature>
<evidence type="ECO:0000256" key="10">
    <source>
        <dbReference type="PROSITE-ProRule" id="PRU00059"/>
    </source>
</evidence>
<dbReference type="InParanoid" id="E3MFM7"/>
<dbReference type="FunFam" id="2.60.120.290:FF:000077">
    <property type="entry name" value="Metalloendopeptidase"/>
    <property type="match status" value="1"/>
</dbReference>
<evidence type="ECO:0000259" key="14">
    <source>
        <dbReference type="PROSITE" id="PS01180"/>
    </source>
</evidence>
<evidence type="ECO:0000256" key="3">
    <source>
        <dbReference type="ARBA" id="ARBA00022723"/>
    </source>
</evidence>
<reference evidence="16" key="1">
    <citation type="submission" date="2007-07" db="EMBL/GenBank/DDBJ databases">
        <title>PCAP assembly of the Caenorhabditis remanei genome.</title>
        <authorList>
            <consortium name="The Caenorhabditis remanei Sequencing Consortium"/>
            <person name="Wilson R.K."/>
        </authorList>
    </citation>
    <scope>NUCLEOTIDE SEQUENCE [LARGE SCALE GENOMIC DNA]</scope>
    <source>
        <strain evidence="16">PB4641</strain>
    </source>
</reference>
<accession>E3MFM7</accession>
<keyword evidence="12" id="KW-0732">Signal</keyword>
<dbReference type="InterPro" id="IPR056868">
    <property type="entry name" value="Lipocalin_dom_nem"/>
</dbReference>
<keyword evidence="3 11" id="KW-0479">Metal-binding</keyword>
<dbReference type="STRING" id="31234.E3MFM7"/>
<evidence type="ECO:0000313" key="16">
    <source>
        <dbReference type="EMBL" id="EFP01039.1"/>
    </source>
</evidence>
<dbReference type="EMBL" id="DS268441">
    <property type="protein sequence ID" value="EFP01039.1"/>
    <property type="molecule type" value="Genomic_DNA"/>
</dbReference>
<evidence type="ECO:0000256" key="5">
    <source>
        <dbReference type="ARBA" id="ARBA00022833"/>
    </source>
</evidence>
<keyword evidence="9" id="KW-0325">Glycoprotein</keyword>
<protein>
    <recommendedName>
        <fullName evidence="12">Metalloendopeptidase</fullName>
        <ecNumber evidence="12">3.4.24.-</ecNumber>
    </recommendedName>
</protein>
<feature type="domain" description="CUB" evidence="14">
    <location>
        <begin position="552"/>
        <end position="650"/>
    </location>
</feature>
<dbReference type="OrthoDB" id="291007at2759"/>
<keyword evidence="7" id="KW-0865">Zymogen</keyword>
<dbReference type="PRINTS" id="PR00480">
    <property type="entry name" value="ASTACIN"/>
</dbReference>
<keyword evidence="1" id="KW-0245">EGF-like domain</keyword>
<evidence type="ECO:0000256" key="6">
    <source>
        <dbReference type="ARBA" id="ARBA00023049"/>
    </source>
</evidence>
<evidence type="ECO:0000313" key="17">
    <source>
        <dbReference type="Proteomes" id="UP000008281"/>
    </source>
</evidence>
<feature type="binding site" evidence="11">
    <location>
        <position position="418"/>
    </location>
    <ligand>
        <name>Zn(2+)</name>
        <dbReference type="ChEBI" id="CHEBI:29105"/>
        <note>catalytic</note>
    </ligand>
</feature>
<dbReference type="InterPro" id="IPR001506">
    <property type="entry name" value="Peptidase_M12A"/>
</dbReference>
<dbReference type="Gene3D" id="2.40.128.20">
    <property type="match status" value="1"/>
</dbReference>
<dbReference type="CDD" id="cd04280">
    <property type="entry name" value="ZnMc_astacin_like"/>
    <property type="match status" value="1"/>
</dbReference>
<dbReference type="GO" id="GO:0008270">
    <property type="term" value="F:zinc ion binding"/>
    <property type="evidence" value="ECO:0007669"/>
    <property type="project" value="UniProtKB-UniRule"/>
</dbReference>
<feature type="chain" id="PRO_5005127852" description="Metalloendopeptidase" evidence="12">
    <location>
        <begin position="18"/>
        <end position="1040"/>
    </location>
</feature>
<dbReference type="MEROPS" id="M12.A46"/>
<comment type="cofactor">
    <cofactor evidence="11 12">
        <name>Zn(2+)</name>
        <dbReference type="ChEBI" id="CHEBI:29105"/>
    </cofactor>
    <text evidence="11 12">Binds 1 zinc ion per subunit.</text>
</comment>
<keyword evidence="2 11" id="KW-0645">Protease</keyword>
<dbReference type="Pfam" id="PF00431">
    <property type="entry name" value="CUB"/>
    <property type="match status" value="1"/>
</dbReference>
<feature type="region of interest" description="Disordered" evidence="13">
    <location>
        <begin position="680"/>
        <end position="703"/>
    </location>
</feature>
<evidence type="ECO:0000256" key="2">
    <source>
        <dbReference type="ARBA" id="ARBA00022670"/>
    </source>
</evidence>
<dbReference type="GO" id="GO:0004222">
    <property type="term" value="F:metalloendopeptidase activity"/>
    <property type="evidence" value="ECO:0007669"/>
    <property type="project" value="UniProtKB-UniRule"/>
</dbReference>
<dbReference type="InterPro" id="IPR035914">
    <property type="entry name" value="Sperma_CUB_dom_sf"/>
</dbReference>
<evidence type="ECO:0000256" key="11">
    <source>
        <dbReference type="PROSITE-ProRule" id="PRU01211"/>
    </source>
</evidence>
<evidence type="ECO:0000256" key="8">
    <source>
        <dbReference type="ARBA" id="ARBA00023157"/>
    </source>
</evidence>
<gene>
    <name evidence="16" type="primary">Cre-nas-30</name>
    <name evidence="16" type="ORF">CRE_20727</name>
</gene>
<dbReference type="Proteomes" id="UP000008281">
    <property type="component" value="Unassembled WGS sequence"/>
</dbReference>
<dbReference type="Gene3D" id="3.40.390.10">
    <property type="entry name" value="Collagenase (Catalytic Domain)"/>
    <property type="match status" value="1"/>
</dbReference>
<dbReference type="FunFam" id="3.40.390.10:FF:000028">
    <property type="entry name" value="Zinc metalloproteinase"/>
    <property type="match status" value="1"/>
</dbReference>
<dbReference type="eggNOG" id="KOG3714">
    <property type="taxonomic scope" value="Eukaryota"/>
</dbReference>
<evidence type="ECO:0000256" key="1">
    <source>
        <dbReference type="ARBA" id="ARBA00022536"/>
    </source>
</evidence>